<feature type="compositionally biased region" description="Polar residues" evidence="1">
    <location>
        <begin position="242"/>
        <end position="253"/>
    </location>
</feature>
<organism evidence="2 3">
    <name type="scientific">Apiospora hydei</name>
    <dbReference type="NCBI Taxonomy" id="1337664"/>
    <lineage>
        <taxon>Eukaryota</taxon>
        <taxon>Fungi</taxon>
        <taxon>Dikarya</taxon>
        <taxon>Ascomycota</taxon>
        <taxon>Pezizomycotina</taxon>
        <taxon>Sordariomycetes</taxon>
        <taxon>Xylariomycetidae</taxon>
        <taxon>Amphisphaeriales</taxon>
        <taxon>Apiosporaceae</taxon>
        <taxon>Apiospora</taxon>
    </lineage>
</organism>
<keyword evidence="3" id="KW-1185">Reference proteome</keyword>
<dbReference type="GeneID" id="92049631"/>
<evidence type="ECO:0000256" key="1">
    <source>
        <dbReference type="SAM" id="MobiDB-lite"/>
    </source>
</evidence>
<feature type="compositionally biased region" description="Polar residues" evidence="1">
    <location>
        <begin position="347"/>
        <end position="363"/>
    </location>
</feature>
<feature type="region of interest" description="Disordered" evidence="1">
    <location>
        <begin position="347"/>
        <end position="461"/>
    </location>
</feature>
<name>A0ABR1V5H0_9PEZI</name>
<comment type="caution">
    <text evidence="2">The sequence shown here is derived from an EMBL/GenBank/DDBJ whole genome shotgun (WGS) entry which is preliminary data.</text>
</comment>
<dbReference type="Proteomes" id="UP001433268">
    <property type="component" value="Unassembled WGS sequence"/>
</dbReference>
<gene>
    <name evidence="2" type="ORF">PG997_012257</name>
</gene>
<dbReference type="RefSeq" id="XP_066662263.1">
    <property type="nucleotide sequence ID" value="XM_066816571.1"/>
</dbReference>
<feature type="compositionally biased region" description="Acidic residues" evidence="1">
    <location>
        <begin position="405"/>
        <end position="419"/>
    </location>
</feature>
<evidence type="ECO:0000313" key="3">
    <source>
        <dbReference type="Proteomes" id="UP001433268"/>
    </source>
</evidence>
<feature type="compositionally biased region" description="Basic and acidic residues" evidence="1">
    <location>
        <begin position="223"/>
        <end position="234"/>
    </location>
</feature>
<reference evidence="2 3" key="1">
    <citation type="submission" date="2023-01" db="EMBL/GenBank/DDBJ databases">
        <title>Analysis of 21 Apiospora genomes using comparative genomics revels a genus with tremendous synthesis potential of carbohydrate active enzymes and secondary metabolites.</title>
        <authorList>
            <person name="Sorensen T."/>
        </authorList>
    </citation>
    <scope>NUCLEOTIDE SEQUENCE [LARGE SCALE GENOMIC DNA]</scope>
    <source>
        <strain evidence="2 3">CBS 114990</strain>
    </source>
</reference>
<protein>
    <submittedName>
        <fullName evidence="2">Uncharacterized protein</fullName>
    </submittedName>
</protein>
<evidence type="ECO:0000313" key="2">
    <source>
        <dbReference type="EMBL" id="KAK8065510.1"/>
    </source>
</evidence>
<sequence length="487" mass="53353">MAAPGASAENFRDNIQAMVRESVGKKLIHEGLDTFDKERDEALRHIPTSANPIVWFTEQNQLYNAKCQEYLENVRPELHHAIDALIDSLEEEFVTGSHGPKEDALFRTPQTLRSASNGIPIRLGQGQVGVFGPSQPRAPEAAMDALIGGVSSPTRSATLLAEDSRPAANRAVPADLFVNTDVDGHGRESGSPVASPPELAPPRAGADILPSVPDDAASASKRHPGDEAILEGRNKRPRLLPPNNQDDVSSADSWNPKLKPILMDQVKPDECVFQYRHLPGLYVLRCNRNECKARYRTNGPFYFRAHPFQRNRAMKHFGGEGHSIRKEEAIFKSYAREVSDATEQCNVYTSKARQPHTPKTPTSELPGPSDMTFSRPAAGAPLTPASPSTSRNKGKQPASFAGMDFGDDDDSSFDEEDAEILQSSGSTVAEELARSQPYPTRSRVSIPDDNPMQIDSDSDEDAEEININVECPSLGKWPRSARRFAPL</sequence>
<proteinExistence type="predicted"/>
<feature type="region of interest" description="Disordered" evidence="1">
    <location>
        <begin position="180"/>
        <end position="253"/>
    </location>
</feature>
<dbReference type="EMBL" id="JAQQWN010000009">
    <property type="protein sequence ID" value="KAK8065510.1"/>
    <property type="molecule type" value="Genomic_DNA"/>
</dbReference>
<accession>A0ABR1V5H0</accession>